<evidence type="ECO:0000256" key="13">
    <source>
        <dbReference type="PIRSR" id="PIRSR001400-3"/>
    </source>
</evidence>
<evidence type="ECO:0000259" key="15">
    <source>
        <dbReference type="SMART" id="SM01193"/>
    </source>
</evidence>
<feature type="binding site" evidence="10">
    <location>
        <position position="366"/>
    </location>
    <ligand>
        <name>(2R)-2-phosphoglycerate</name>
        <dbReference type="ChEBI" id="CHEBI:58289"/>
    </ligand>
</feature>
<evidence type="ECO:0000256" key="8">
    <source>
        <dbReference type="ARBA" id="ARBA00023239"/>
    </source>
</evidence>
<dbReference type="GO" id="GO:0000287">
    <property type="term" value="F:magnesium ion binding"/>
    <property type="evidence" value="ECO:0007669"/>
    <property type="project" value="UniProtKB-UniRule"/>
</dbReference>
<gene>
    <name evidence="10 16" type="primary">eno</name>
    <name evidence="16" type="ORF">N5K24_05075</name>
</gene>
<dbReference type="Gene3D" id="3.20.20.120">
    <property type="entry name" value="Enolase-like C-terminal domain"/>
    <property type="match status" value="1"/>
</dbReference>
<comment type="function">
    <text evidence="9 10">Catalyzes the reversible conversion of 2-phosphoglycerate (2-PG) into phosphoenolpyruvate (PEP). It is essential for the degradation of carbohydrates via glycolysis.</text>
</comment>
<comment type="caution">
    <text evidence="16">The sequence shown here is derived from an EMBL/GenBank/DDBJ whole genome shotgun (WGS) entry which is preliminary data.</text>
</comment>
<feature type="binding site" evidence="10">
    <location>
        <position position="387"/>
    </location>
    <ligand>
        <name>(2R)-2-phosphoglycerate</name>
        <dbReference type="ChEBI" id="CHEBI:58289"/>
    </ligand>
</feature>
<evidence type="ECO:0000313" key="16">
    <source>
        <dbReference type="EMBL" id="MDH2049752.1"/>
    </source>
</evidence>
<feature type="binding site" evidence="12">
    <location>
        <position position="387"/>
    </location>
    <ligand>
        <name>substrate</name>
    </ligand>
</feature>
<proteinExistence type="inferred from homology"/>
<keyword evidence="10" id="KW-0963">Cytoplasm</keyword>
<evidence type="ECO:0000256" key="4">
    <source>
        <dbReference type="ARBA" id="ARBA00017068"/>
    </source>
</evidence>
<evidence type="ECO:0000256" key="7">
    <source>
        <dbReference type="ARBA" id="ARBA00023152"/>
    </source>
</evidence>
<dbReference type="InterPro" id="IPR029017">
    <property type="entry name" value="Enolase-like_N"/>
</dbReference>
<dbReference type="RefSeq" id="WP_280026004.1">
    <property type="nucleotide sequence ID" value="NZ_JAOCKG010000002.1"/>
</dbReference>
<evidence type="ECO:0000313" key="17">
    <source>
        <dbReference type="Proteomes" id="UP001161276"/>
    </source>
</evidence>
<dbReference type="Pfam" id="PF03952">
    <property type="entry name" value="Enolase_N"/>
    <property type="match status" value="1"/>
</dbReference>
<dbReference type="EMBL" id="JAOCKG010000002">
    <property type="protein sequence ID" value="MDH2049752.1"/>
    <property type="molecule type" value="Genomic_DNA"/>
</dbReference>
<feature type="binding site" evidence="12">
    <location>
        <position position="284"/>
    </location>
    <ligand>
        <name>substrate</name>
    </ligand>
</feature>
<dbReference type="InterPro" id="IPR020811">
    <property type="entry name" value="Enolase_N"/>
</dbReference>
<dbReference type="SFLD" id="SFLDF00002">
    <property type="entry name" value="enolase"/>
    <property type="match status" value="1"/>
</dbReference>
<evidence type="ECO:0000256" key="10">
    <source>
        <dbReference type="HAMAP-Rule" id="MF_00318"/>
    </source>
</evidence>
<accession>A0AA42W988</accession>
<keyword evidence="10 13" id="KW-0479">Metal-binding</keyword>
<dbReference type="InterPro" id="IPR036849">
    <property type="entry name" value="Enolase-like_C_sf"/>
</dbReference>
<comment type="similarity">
    <text evidence="2 10">Belongs to the enolase family.</text>
</comment>
<feature type="binding site" evidence="12">
    <location>
        <position position="163"/>
    </location>
    <ligand>
        <name>substrate</name>
    </ligand>
</feature>
<keyword evidence="8 10" id="KW-0456">Lyase</keyword>
<dbReference type="SUPFAM" id="SSF54826">
    <property type="entry name" value="Enolase N-terminal domain-like"/>
    <property type="match status" value="1"/>
</dbReference>
<evidence type="ECO:0000259" key="14">
    <source>
        <dbReference type="SMART" id="SM01192"/>
    </source>
</evidence>
<dbReference type="GO" id="GO:0006096">
    <property type="term" value="P:glycolytic process"/>
    <property type="evidence" value="ECO:0007669"/>
    <property type="project" value="UniProtKB-UniRule"/>
</dbReference>
<evidence type="ECO:0000256" key="12">
    <source>
        <dbReference type="PIRSR" id="PIRSR001400-2"/>
    </source>
</evidence>
<evidence type="ECO:0000256" key="3">
    <source>
        <dbReference type="ARBA" id="ARBA00012058"/>
    </source>
</evidence>
<comment type="pathway">
    <text evidence="1 10">Carbohydrate degradation; glycolysis; pyruvate from D-glyceraldehyde 3-phosphate: step 4/5.</text>
</comment>
<dbReference type="PANTHER" id="PTHR11902">
    <property type="entry name" value="ENOLASE"/>
    <property type="match status" value="1"/>
</dbReference>
<feature type="binding site" evidence="12">
    <location>
        <begin position="363"/>
        <end position="366"/>
    </location>
    <ligand>
        <name>substrate</name>
    </ligand>
</feature>
<feature type="binding site" evidence="12">
    <location>
        <position position="154"/>
    </location>
    <ligand>
        <name>substrate</name>
    </ligand>
</feature>
<feature type="binding site" evidence="10 13">
    <location>
        <position position="284"/>
    </location>
    <ligand>
        <name>Mg(2+)</name>
        <dbReference type="ChEBI" id="CHEBI:18420"/>
    </ligand>
</feature>
<dbReference type="GO" id="GO:0005576">
    <property type="term" value="C:extracellular region"/>
    <property type="evidence" value="ECO:0007669"/>
    <property type="project" value="UniProtKB-SubCell"/>
</dbReference>
<comment type="cofactor">
    <cofactor evidence="10">
        <name>Mg(2+)</name>
        <dbReference type="ChEBI" id="CHEBI:18420"/>
    </cofactor>
    <text evidence="10">Binds a second Mg(2+) ion via substrate during catalysis.</text>
</comment>
<dbReference type="Gene3D" id="3.30.390.10">
    <property type="entry name" value="Enolase-like, N-terminal domain"/>
    <property type="match status" value="1"/>
</dbReference>
<dbReference type="InterPro" id="IPR020810">
    <property type="entry name" value="Enolase_C"/>
</dbReference>
<dbReference type="GO" id="GO:0009986">
    <property type="term" value="C:cell surface"/>
    <property type="evidence" value="ECO:0007669"/>
    <property type="project" value="UniProtKB-SubCell"/>
</dbReference>
<organism evidence="16 17">
    <name type="scientific">Achromobacter marplatensis</name>
    <dbReference type="NCBI Taxonomy" id="470868"/>
    <lineage>
        <taxon>Bacteria</taxon>
        <taxon>Pseudomonadati</taxon>
        <taxon>Pseudomonadota</taxon>
        <taxon>Betaproteobacteria</taxon>
        <taxon>Burkholderiales</taxon>
        <taxon>Alcaligenaceae</taxon>
        <taxon>Achromobacter</taxon>
    </lineage>
</organism>
<dbReference type="GO" id="GO:0000015">
    <property type="term" value="C:phosphopyruvate hydratase complex"/>
    <property type="evidence" value="ECO:0007669"/>
    <property type="project" value="InterPro"/>
</dbReference>
<keyword evidence="6 10" id="KW-0460">Magnesium</keyword>
<dbReference type="PIRSF" id="PIRSF001400">
    <property type="entry name" value="Enolase"/>
    <property type="match status" value="1"/>
</dbReference>
<dbReference type="CDD" id="cd03313">
    <property type="entry name" value="enolase"/>
    <property type="match status" value="1"/>
</dbReference>
<dbReference type="InterPro" id="IPR000941">
    <property type="entry name" value="Enolase"/>
</dbReference>
<reference evidence="16" key="1">
    <citation type="submission" date="2022-09" db="EMBL/GenBank/DDBJ databases">
        <title>Intensive care unit water sources are persistently colonized with multi-drug resistant bacteria and are the site of extensive horizontal gene transfer of antibiotic resistance genes.</title>
        <authorList>
            <person name="Diorio-Toth L."/>
        </authorList>
    </citation>
    <scope>NUCLEOTIDE SEQUENCE</scope>
    <source>
        <strain evidence="16">GD03676</strain>
    </source>
</reference>
<comment type="subcellular location">
    <subcellularLocation>
        <location evidence="10">Cytoplasm</location>
    </subcellularLocation>
    <subcellularLocation>
        <location evidence="10">Secreted</location>
    </subcellularLocation>
    <subcellularLocation>
        <location evidence="10">Cell surface</location>
    </subcellularLocation>
    <text evidence="10">Fractions of enolase are present in both the cytoplasm and on the cell surface.</text>
</comment>
<comment type="cofactor">
    <cofactor evidence="13">
        <name>Mg(2+)</name>
        <dbReference type="ChEBI" id="CHEBI:18420"/>
    </cofactor>
    <text evidence="13">Mg(2+) is required for catalysis and for stabilizing the dimer.</text>
</comment>
<evidence type="ECO:0000256" key="2">
    <source>
        <dbReference type="ARBA" id="ARBA00009604"/>
    </source>
</evidence>
<feature type="binding site" evidence="10">
    <location>
        <position position="365"/>
    </location>
    <ligand>
        <name>(2R)-2-phosphoglycerate</name>
        <dbReference type="ChEBI" id="CHEBI:58289"/>
    </ligand>
</feature>
<feature type="domain" description="Enolase N-terminal" evidence="15">
    <location>
        <begin position="3"/>
        <end position="133"/>
    </location>
</feature>
<dbReference type="SMART" id="SM01192">
    <property type="entry name" value="Enolase_C"/>
    <property type="match status" value="1"/>
</dbReference>
<name>A0AA42W988_9BURK</name>
<feature type="binding site" evidence="10">
    <location>
        <position position="162"/>
    </location>
    <ligand>
        <name>(2R)-2-phosphoglycerate</name>
        <dbReference type="ChEBI" id="CHEBI:58289"/>
    </ligand>
</feature>
<comment type="catalytic activity">
    <reaction evidence="10">
        <text>(2R)-2-phosphoglycerate = phosphoenolpyruvate + H2O</text>
        <dbReference type="Rhea" id="RHEA:10164"/>
        <dbReference type="ChEBI" id="CHEBI:15377"/>
        <dbReference type="ChEBI" id="CHEBI:58289"/>
        <dbReference type="ChEBI" id="CHEBI:58702"/>
        <dbReference type="EC" id="4.2.1.11"/>
    </reaction>
</comment>
<feature type="binding site" evidence="10 13">
    <location>
        <position position="241"/>
    </location>
    <ligand>
        <name>Mg(2+)</name>
        <dbReference type="ChEBI" id="CHEBI:18420"/>
    </ligand>
</feature>
<feature type="binding site" evidence="10 13">
    <location>
        <position position="311"/>
    </location>
    <ligand>
        <name>Mg(2+)</name>
        <dbReference type="ChEBI" id="CHEBI:18420"/>
    </ligand>
</feature>
<dbReference type="NCBIfam" id="TIGR01060">
    <property type="entry name" value="eno"/>
    <property type="match status" value="1"/>
</dbReference>
<dbReference type="EC" id="4.2.1.11" evidence="3 10"/>
<dbReference type="Pfam" id="PF00113">
    <property type="entry name" value="Enolase_C"/>
    <property type="match status" value="1"/>
</dbReference>
<dbReference type="InterPro" id="IPR020809">
    <property type="entry name" value="Enolase_CS"/>
</dbReference>
<dbReference type="SMART" id="SM01193">
    <property type="entry name" value="Enolase_N"/>
    <property type="match status" value="1"/>
</dbReference>
<dbReference type="SFLD" id="SFLDG00178">
    <property type="entry name" value="enolase"/>
    <property type="match status" value="1"/>
</dbReference>
<dbReference type="HAMAP" id="MF_00318">
    <property type="entry name" value="Enolase"/>
    <property type="match status" value="1"/>
</dbReference>
<feature type="domain" description="Enolase C-terminal TIM barrel" evidence="14">
    <location>
        <begin position="138"/>
        <end position="424"/>
    </location>
</feature>
<evidence type="ECO:0000256" key="6">
    <source>
        <dbReference type="ARBA" id="ARBA00022842"/>
    </source>
</evidence>
<feature type="binding site" evidence="12">
    <location>
        <position position="311"/>
    </location>
    <ligand>
        <name>substrate</name>
    </ligand>
</feature>
<dbReference type="SUPFAM" id="SSF51604">
    <property type="entry name" value="Enolase C-terminal domain-like"/>
    <property type="match status" value="1"/>
</dbReference>
<keyword evidence="7 10" id="KW-0324">Glycolysis</keyword>
<feature type="active site" description="Proton donor" evidence="10 11">
    <location>
        <position position="204"/>
    </location>
</feature>
<keyword evidence="5 10" id="KW-0964">Secreted</keyword>
<dbReference type="PROSITE" id="PS00164">
    <property type="entry name" value="ENOLASE"/>
    <property type="match status" value="1"/>
</dbReference>
<feature type="active site" description="Proton acceptor" evidence="10 11">
    <location>
        <position position="336"/>
    </location>
</feature>
<protein>
    <recommendedName>
        <fullName evidence="4 10">Enolase</fullName>
        <ecNumber evidence="3 10">4.2.1.11</ecNumber>
    </recommendedName>
    <alternativeName>
        <fullName evidence="10">2-phospho-D-glycerate hydro-lyase</fullName>
    </alternativeName>
    <alternativeName>
        <fullName evidence="10">2-phosphoglycerate dehydratase</fullName>
    </alternativeName>
</protein>
<dbReference type="PANTHER" id="PTHR11902:SF1">
    <property type="entry name" value="ENOLASE"/>
    <property type="match status" value="1"/>
</dbReference>
<dbReference type="PRINTS" id="PR00148">
    <property type="entry name" value="ENOLASE"/>
</dbReference>
<evidence type="ECO:0000256" key="5">
    <source>
        <dbReference type="ARBA" id="ARBA00022525"/>
    </source>
</evidence>
<dbReference type="GO" id="GO:0004634">
    <property type="term" value="F:phosphopyruvate hydratase activity"/>
    <property type="evidence" value="ECO:0007669"/>
    <property type="project" value="UniProtKB-UniRule"/>
</dbReference>
<sequence>MNIIDITAHEALDSRGNPTVEVEVRLNDGAMGVALVPSGASTGQHEALERRDADPARYLGRGVLGAVRAVNTELRDALLGQQADQQATIDRIMIGLDGTADKSRLGANALLGVSLAVAHAAAASEGQPLWRHVGGVQAQVLPVPMINIINGGAHADNPLDFQEFMILPVGAETFAEAIRMGAEVFHTLRGKLLAAGHSVNVGDEGGFAPVLRTAPEALDFIMASIEQAGLRTGTDIALALDPAASEFHTDAGYRYQGEGVVRSREQQVDYLARLVRDYPIVSIEDGMAEDDPAGWQALTARLGDACHLVGDDVFCTNPRLFEAGISAGIGNAILVKANQIGTLSETLQVLGMARRAAYGAVMSHRSGETEDTTIADLAVAANCGLIKTGSLSRADRTAKYNRLLRIERELGAAAVYAGRDALPRRGRADSRE</sequence>
<evidence type="ECO:0000256" key="9">
    <source>
        <dbReference type="ARBA" id="ARBA00045763"/>
    </source>
</evidence>
<evidence type="ECO:0000256" key="11">
    <source>
        <dbReference type="PIRSR" id="PIRSR001400-1"/>
    </source>
</evidence>
<dbReference type="Proteomes" id="UP001161276">
    <property type="component" value="Unassembled WGS sequence"/>
</dbReference>
<dbReference type="AlphaFoldDB" id="A0AA42W988"/>
<feature type="binding site" evidence="10">
    <location>
        <position position="336"/>
    </location>
    <ligand>
        <name>(2R)-2-phosphoglycerate</name>
        <dbReference type="ChEBI" id="CHEBI:58289"/>
    </ligand>
</feature>
<evidence type="ECO:0000256" key="1">
    <source>
        <dbReference type="ARBA" id="ARBA00005031"/>
    </source>
</evidence>
<dbReference type="SFLD" id="SFLDS00001">
    <property type="entry name" value="Enolase"/>
    <property type="match status" value="1"/>
</dbReference>